<reference evidence="3" key="1">
    <citation type="submission" date="2018-11" db="EMBL/GenBank/DDBJ databases">
        <authorList>
            <person name="Alioto T."/>
            <person name="Alioto T."/>
        </authorList>
    </citation>
    <scope>NUCLEOTIDE SEQUENCE</scope>
</reference>
<evidence type="ECO:0008006" key="5">
    <source>
        <dbReference type="Google" id="ProtNLM"/>
    </source>
</evidence>
<comment type="caution">
    <text evidence="3">The sequence shown here is derived from an EMBL/GenBank/DDBJ whole genome shotgun (WGS) entry which is preliminary data.</text>
</comment>
<keyword evidence="2" id="KW-0732">Signal</keyword>
<evidence type="ECO:0000313" key="3">
    <source>
        <dbReference type="EMBL" id="VDI47631.1"/>
    </source>
</evidence>
<evidence type="ECO:0000313" key="4">
    <source>
        <dbReference type="Proteomes" id="UP000596742"/>
    </source>
</evidence>
<sequence length="427" mass="49047">MIGKYMCAVFLLCFLCKTEGFLLDGQTDSSGGLTENHFITLMKLLVEEKEQRHTLELAVTQLHSDFQSLHKNYSDLENNCSTIFEQYSRLKNETELQQIKLDEINQNIAIKKIFQAQIMRYVSDLSSNMSKFQKEVDDLAQLKNVNQLKDVTSLQSVMKTLQQGLLQVNITQQARGQDFLALYNMTLYLRSLSEAQAHRITGLSLQLDKNQQQIANVSNAVSMTGCVDAEKIHSAESVILFSDIKTIIGIFDVASFKTNGTFRCPSAGLYLITVTVTSGTFNAHYYVYINSKKEFNGFVSKHSPTDYTDIGNFEHPGTIIFTARLEVNDIIRNLFTQNHEIFETKRADIQNLLFTNIDVSQDNLEENHKEEHLLDNEEVIEEVTKEDHVVDHEKDHMEDIEEEYKVFQSALDKLSDEGKRERFFFFH</sequence>
<protein>
    <recommendedName>
        <fullName evidence="5">C1q domain-containing protein</fullName>
    </recommendedName>
</protein>
<feature type="coiled-coil region" evidence="1">
    <location>
        <begin position="73"/>
        <end position="142"/>
    </location>
</feature>
<dbReference type="OrthoDB" id="6172371at2759"/>
<keyword evidence="4" id="KW-1185">Reference proteome</keyword>
<feature type="signal peptide" evidence="2">
    <location>
        <begin position="1"/>
        <end position="20"/>
    </location>
</feature>
<dbReference type="InterPro" id="IPR008983">
    <property type="entry name" value="Tumour_necrosis_fac-like_dom"/>
</dbReference>
<name>A0A8B6FEP5_MYTGA</name>
<proteinExistence type="predicted"/>
<evidence type="ECO:0000256" key="1">
    <source>
        <dbReference type="SAM" id="Coils"/>
    </source>
</evidence>
<dbReference type="AlphaFoldDB" id="A0A8B6FEP5"/>
<dbReference type="Gene3D" id="2.60.120.40">
    <property type="match status" value="1"/>
</dbReference>
<organism evidence="3 4">
    <name type="scientific">Mytilus galloprovincialis</name>
    <name type="common">Mediterranean mussel</name>
    <dbReference type="NCBI Taxonomy" id="29158"/>
    <lineage>
        <taxon>Eukaryota</taxon>
        <taxon>Metazoa</taxon>
        <taxon>Spiralia</taxon>
        <taxon>Lophotrochozoa</taxon>
        <taxon>Mollusca</taxon>
        <taxon>Bivalvia</taxon>
        <taxon>Autobranchia</taxon>
        <taxon>Pteriomorphia</taxon>
        <taxon>Mytilida</taxon>
        <taxon>Mytiloidea</taxon>
        <taxon>Mytilidae</taxon>
        <taxon>Mytilinae</taxon>
        <taxon>Mytilus</taxon>
    </lineage>
</organism>
<dbReference type="Proteomes" id="UP000596742">
    <property type="component" value="Unassembled WGS sequence"/>
</dbReference>
<keyword evidence="1" id="KW-0175">Coiled coil</keyword>
<dbReference type="EMBL" id="UYJE01006630">
    <property type="protein sequence ID" value="VDI47631.1"/>
    <property type="molecule type" value="Genomic_DNA"/>
</dbReference>
<feature type="chain" id="PRO_5032417058" description="C1q domain-containing protein" evidence="2">
    <location>
        <begin position="21"/>
        <end position="427"/>
    </location>
</feature>
<accession>A0A8B6FEP5</accession>
<gene>
    <name evidence="3" type="ORF">MGAL_10B086057</name>
</gene>
<evidence type="ECO:0000256" key="2">
    <source>
        <dbReference type="SAM" id="SignalP"/>
    </source>
</evidence>